<evidence type="ECO:0000256" key="1">
    <source>
        <dbReference type="ARBA" id="ARBA00022490"/>
    </source>
</evidence>
<comment type="caution">
    <text evidence="6">Lacks conserved residue(s) required for the propagation of feature annotation.</text>
</comment>
<dbReference type="GO" id="GO:0005737">
    <property type="term" value="C:cytoplasm"/>
    <property type="evidence" value="ECO:0007669"/>
    <property type="project" value="UniProtKB-SubCell"/>
</dbReference>
<dbReference type="GO" id="GO:0005634">
    <property type="term" value="C:nucleus"/>
    <property type="evidence" value="ECO:0007669"/>
    <property type="project" value="UniProtKB-SubCell"/>
</dbReference>
<reference evidence="8 9" key="1">
    <citation type="submission" date="2016-02" db="EMBL/GenBank/DDBJ databases">
        <title>Discovery of a natural microsporidian pathogen with a broad tissue tropism in Caenorhabditis elegans.</title>
        <authorList>
            <person name="Luallen R.J."/>
            <person name="Reinke A.W."/>
            <person name="Tong L."/>
            <person name="Botts M.R."/>
            <person name="Felix M.-A."/>
            <person name="Troemel E.R."/>
        </authorList>
    </citation>
    <scope>NUCLEOTIDE SEQUENCE [LARGE SCALE GENOMIC DNA]</scope>
    <source>
        <strain evidence="8 9">JUm2807</strain>
    </source>
</reference>
<feature type="domain" description="16S/18S rRNA aminocarboxypropyltransferase Tsr3 C-terminal" evidence="7">
    <location>
        <begin position="40"/>
        <end position="166"/>
    </location>
</feature>
<dbReference type="OrthoDB" id="10262062at2759"/>
<comment type="catalytic activity">
    <reaction evidence="6">
        <text>N(1)-methylpseudouridine(1191) in yeast 18S rRNA + S-adenosyl-L-methionine = N(1)-methyl-N(3)-[(3S)-3-amino-3-carboxypropyl]pseudouridine(1191) in yeast 18S rRNA + S-methyl-5'-thioadenosine + H(+)</text>
        <dbReference type="Rhea" id="RHEA:63300"/>
        <dbReference type="Rhea" id="RHEA-COMP:13852"/>
        <dbReference type="Rhea" id="RHEA-COMP:16309"/>
        <dbReference type="ChEBI" id="CHEBI:15378"/>
        <dbReference type="ChEBI" id="CHEBI:17509"/>
        <dbReference type="ChEBI" id="CHEBI:59789"/>
        <dbReference type="ChEBI" id="CHEBI:74890"/>
        <dbReference type="ChEBI" id="CHEBI:146234"/>
    </reaction>
</comment>
<dbReference type="PANTHER" id="PTHR20426">
    <property type="entry name" value="RIBOSOME BIOGENESIS PROTEIN TSR3 HOMOLOG"/>
    <property type="match status" value="1"/>
</dbReference>
<evidence type="ECO:0000313" key="8">
    <source>
        <dbReference type="EMBL" id="OAG31845.1"/>
    </source>
</evidence>
<dbReference type="AlphaFoldDB" id="A0A177EIR8"/>
<keyword evidence="4 6" id="KW-0808">Transferase</keyword>
<proteinExistence type="inferred from homology"/>
<comment type="catalytic activity">
    <reaction evidence="6">
        <text>an N(1)-methylpseudouridine in rRNA + S-adenosyl-L-methionine = N(1)-methyl-N(3)-[(3S)-3-amino-3-carboxypropyl]pseudouridine in rRNA + S-methyl-5'-thioadenosine + H(+)</text>
        <dbReference type="Rhea" id="RHEA:63296"/>
        <dbReference type="Rhea" id="RHEA-COMP:11634"/>
        <dbReference type="Rhea" id="RHEA-COMP:16310"/>
        <dbReference type="ChEBI" id="CHEBI:15378"/>
        <dbReference type="ChEBI" id="CHEBI:17509"/>
        <dbReference type="ChEBI" id="CHEBI:59789"/>
        <dbReference type="ChEBI" id="CHEBI:74890"/>
        <dbReference type="ChEBI" id="CHEBI:146234"/>
        <dbReference type="EC" id="2.5.1.157"/>
    </reaction>
</comment>
<dbReference type="EMBL" id="LTDL01000014">
    <property type="protein sequence ID" value="OAG31845.1"/>
    <property type="molecule type" value="Genomic_DNA"/>
</dbReference>
<comment type="subcellular location">
    <subcellularLocation>
        <location evidence="6">Cytoplasm</location>
    </subcellularLocation>
    <subcellularLocation>
        <location evidence="6">Nucleus</location>
    </subcellularLocation>
</comment>
<evidence type="ECO:0000256" key="6">
    <source>
        <dbReference type="HAMAP-Rule" id="MF_03146"/>
    </source>
</evidence>
<dbReference type="HAMAP" id="MF_01116">
    <property type="entry name" value="TSR3"/>
    <property type="match status" value="1"/>
</dbReference>
<accession>A0A177EIR8</accession>
<evidence type="ECO:0000256" key="3">
    <source>
        <dbReference type="ARBA" id="ARBA00022552"/>
    </source>
</evidence>
<dbReference type="GO" id="GO:0106388">
    <property type="term" value="F:rRNA small subunit aminocarboxypropyltransferase activity"/>
    <property type="evidence" value="ECO:0007669"/>
    <property type="project" value="UniProtKB-EC"/>
</dbReference>
<keyword evidence="1 6" id="KW-0963">Cytoplasm</keyword>
<dbReference type="Pfam" id="PF04034">
    <property type="entry name" value="Ribo_biogen_C"/>
    <property type="match status" value="1"/>
</dbReference>
<keyword evidence="6" id="KW-0539">Nucleus</keyword>
<dbReference type="InterPro" id="IPR007177">
    <property type="entry name" value="Tsr3_C"/>
</dbReference>
<organism evidence="8 9">
    <name type="scientific">Nematocida displodere</name>
    <dbReference type="NCBI Taxonomy" id="1805483"/>
    <lineage>
        <taxon>Eukaryota</taxon>
        <taxon>Fungi</taxon>
        <taxon>Fungi incertae sedis</taxon>
        <taxon>Microsporidia</taxon>
        <taxon>Nematocida</taxon>
    </lineage>
</organism>
<name>A0A177EIR8_9MICR</name>
<evidence type="ECO:0000256" key="2">
    <source>
        <dbReference type="ARBA" id="ARBA00022517"/>
    </source>
</evidence>
<evidence type="ECO:0000259" key="7">
    <source>
        <dbReference type="Pfam" id="PF04034"/>
    </source>
</evidence>
<dbReference type="NCBIfam" id="NF002621">
    <property type="entry name" value="PRK02287.1"/>
    <property type="match status" value="1"/>
</dbReference>
<protein>
    <recommendedName>
        <fullName evidence="6">18S rRNA aminocarboxypropyltransferase</fullName>
        <ecNumber evidence="6">2.5.1.157</ecNumber>
    </recommendedName>
</protein>
<feature type="binding site" evidence="6">
    <location>
        <position position="89"/>
    </location>
    <ligand>
        <name>S-adenosyl-L-methionine</name>
        <dbReference type="ChEBI" id="CHEBI:59789"/>
    </ligand>
</feature>
<keyword evidence="2 6" id="KW-0690">Ribosome biogenesis</keyword>
<comment type="caution">
    <text evidence="8">The sequence shown here is derived from an EMBL/GenBank/DDBJ whole genome shotgun (WGS) entry which is preliminary data.</text>
</comment>
<keyword evidence="9" id="KW-1185">Reference proteome</keyword>
<dbReference type="GO" id="GO:0030490">
    <property type="term" value="P:maturation of SSU-rRNA"/>
    <property type="evidence" value="ECO:0007669"/>
    <property type="project" value="TreeGrafter"/>
</dbReference>
<dbReference type="EC" id="2.5.1.157" evidence="6"/>
<dbReference type="GO" id="GO:1904047">
    <property type="term" value="F:S-adenosyl-L-methionine binding"/>
    <property type="evidence" value="ECO:0007669"/>
    <property type="project" value="UniProtKB-UniRule"/>
</dbReference>
<dbReference type="STRING" id="1805483.A0A177EIR8"/>
<comment type="similarity">
    <text evidence="6">Belongs to the TDD superfamily. TSR3 family.</text>
</comment>
<evidence type="ECO:0000313" key="9">
    <source>
        <dbReference type="Proteomes" id="UP000185944"/>
    </source>
</evidence>
<gene>
    <name evidence="6" type="primary">TSR3</name>
    <name evidence="8" type="ORF">NEDG_00320</name>
</gene>
<feature type="binding site" evidence="6">
    <location>
        <position position="66"/>
    </location>
    <ligand>
        <name>S-adenosyl-L-methionine</name>
        <dbReference type="ChEBI" id="CHEBI:59789"/>
    </ligand>
</feature>
<keyword evidence="3 6" id="KW-0698">rRNA processing</keyword>
<evidence type="ECO:0000256" key="4">
    <source>
        <dbReference type="ARBA" id="ARBA00022679"/>
    </source>
</evidence>
<dbReference type="PANTHER" id="PTHR20426:SF0">
    <property type="entry name" value="18S RRNA AMINOCARBOXYPROPYLTRANSFERASE"/>
    <property type="match status" value="1"/>
</dbReference>
<evidence type="ECO:0000256" key="5">
    <source>
        <dbReference type="ARBA" id="ARBA00022691"/>
    </source>
</evidence>
<sequence>MVFLGSFDMKQCFGKMCSAEKLVKANTIKGMKPSRRFSGVVLTPKGERTISPKDRESMEKFGLAVVDCSWNRVDEIDFSSLPNRRNRLLPYLVAANTVNYGRPCKLNCAEAFAAALFICGFKEEAREVLQSFSYGEEFLRINNYLLVKYSECLTPEEVILAQNEYIQTRTRNKQ</sequence>
<feature type="binding site" evidence="6">
    <location>
        <position position="18"/>
    </location>
    <ligand>
        <name>S-adenosyl-L-methionine</name>
        <dbReference type="ChEBI" id="CHEBI:59789"/>
    </ligand>
</feature>
<dbReference type="InterPro" id="IPR022968">
    <property type="entry name" value="Tsr3-like"/>
</dbReference>
<dbReference type="GO" id="GO:0000455">
    <property type="term" value="P:enzyme-directed rRNA pseudouridine synthesis"/>
    <property type="evidence" value="ECO:0007669"/>
    <property type="project" value="UniProtKB-UniRule"/>
</dbReference>
<dbReference type="VEuPathDB" id="MicrosporidiaDB:NEDG_00320"/>
<keyword evidence="5 6" id="KW-0949">S-adenosyl-L-methionine</keyword>
<dbReference type="Proteomes" id="UP000185944">
    <property type="component" value="Unassembled WGS sequence"/>
</dbReference>
<comment type="function">
    <text evidence="6">Aminocarboxypropyltransferase that catalyzes the aminocarboxypropyl transfer on pseudouridine at position 1191 (Psi1191) in 18S rRNA. It constitutes the last step in biosynthesis of the hypermodified N1-methyl-N3-(3-amino-3-carboxypropyl) pseudouridine (m1acp3-Psi) conserved in eukaryotic 18S rRNA.</text>
</comment>